<name>A0A9W8DW14_9FUNG</name>
<dbReference type="SUPFAM" id="SSF48452">
    <property type="entry name" value="TPR-like"/>
    <property type="match status" value="1"/>
</dbReference>
<reference evidence="2" key="1">
    <citation type="submission" date="2022-07" db="EMBL/GenBank/DDBJ databases">
        <title>Phylogenomic reconstructions and comparative analyses of Kickxellomycotina fungi.</title>
        <authorList>
            <person name="Reynolds N.K."/>
            <person name="Stajich J.E."/>
            <person name="Barry K."/>
            <person name="Grigoriev I.V."/>
            <person name="Crous P."/>
            <person name="Smith M.E."/>
        </authorList>
    </citation>
    <scope>NUCLEOTIDE SEQUENCE</scope>
    <source>
        <strain evidence="2">NBRC 100468</strain>
    </source>
</reference>
<keyword evidence="1" id="KW-0472">Membrane</keyword>
<dbReference type="OrthoDB" id="10050400at2759"/>
<proteinExistence type="predicted"/>
<evidence type="ECO:0000313" key="2">
    <source>
        <dbReference type="EMBL" id="KAJ1920216.1"/>
    </source>
</evidence>
<evidence type="ECO:0000256" key="1">
    <source>
        <dbReference type="SAM" id="Phobius"/>
    </source>
</evidence>
<dbReference type="PANTHER" id="PTHR28142:SF1">
    <property type="entry name" value="MITOCHONDRIAL INNER MEMBRANE I-AAA PROTEASE SUPERCOMPLEX SUBUNIT MGR3-RELATED"/>
    <property type="match status" value="1"/>
</dbReference>
<dbReference type="InterPro" id="IPR040201">
    <property type="entry name" value="Mrg3-like"/>
</dbReference>
<organism evidence="2 3">
    <name type="scientific">Mycoemilia scoparia</name>
    <dbReference type="NCBI Taxonomy" id="417184"/>
    <lineage>
        <taxon>Eukaryota</taxon>
        <taxon>Fungi</taxon>
        <taxon>Fungi incertae sedis</taxon>
        <taxon>Zoopagomycota</taxon>
        <taxon>Kickxellomycotina</taxon>
        <taxon>Kickxellomycetes</taxon>
        <taxon>Kickxellales</taxon>
        <taxon>Kickxellaceae</taxon>
        <taxon>Mycoemilia</taxon>
    </lineage>
</organism>
<dbReference type="EMBL" id="JANBPU010000016">
    <property type="protein sequence ID" value="KAJ1920216.1"/>
    <property type="molecule type" value="Genomic_DNA"/>
</dbReference>
<dbReference type="AlphaFoldDB" id="A0A9W8DW14"/>
<keyword evidence="1" id="KW-1133">Transmembrane helix</keyword>
<dbReference type="InterPro" id="IPR019734">
    <property type="entry name" value="TPR_rpt"/>
</dbReference>
<feature type="transmembrane region" description="Helical" evidence="1">
    <location>
        <begin position="16"/>
        <end position="35"/>
    </location>
</feature>
<protein>
    <submittedName>
        <fullName evidence="2">Uncharacterized protein</fullName>
    </submittedName>
</protein>
<keyword evidence="3" id="KW-1185">Reference proteome</keyword>
<comment type="caution">
    <text evidence="2">The sequence shown here is derived from an EMBL/GenBank/DDBJ whole genome shotgun (WGS) entry which is preliminary data.</text>
</comment>
<dbReference type="Pfam" id="PF13181">
    <property type="entry name" value="TPR_8"/>
    <property type="match status" value="1"/>
</dbReference>
<dbReference type="Proteomes" id="UP001150538">
    <property type="component" value="Unassembled WGS sequence"/>
</dbReference>
<evidence type="ECO:0000313" key="3">
    <source>
        <dbReference type="Proteomes" id="UP001150538"/>
    </source>
</evidence>
<dbReference type="PANTHER" id="PTHR28142">
    <property type="entry name" value="MITOCHONDRIAL INNER MEMBRANE I-AAA PROTEASE SUPERCOMPLEX SUBUNIT MGR3-RELATED"/>
    <property type="match status" value="1"/>
</dbReference>
<dbReference type="Gene3D" id="1.25.40.10">
    <property type="entry name" value="Tetratricopeptide repeat domain"/>
    <property type="match status" value="2"/>
</dbReference>
<keyword evidence="1" id="KW-0812">Transmembrane</keyword>
<sequence>MVSSGSSLNSPVSNKILAGLLGGVLGVFGLVYLLTPGNNYPSDVRDLLRDGARAYMTTPDKRDLDKAIECYSLALEKLDDLGKTDPIHNPSAPHITGLIGRLAEVYSVHGDREKAISTYKDVIKRILDDESFSNPKKVGQTLGRSDTSAQTRRDLQLALSSSYKLALMYNQSADRGQWRAMMLPALKNNVDEDNREAEKWFTWCLDVTMHSYQTHCQETLKNKSPPTFAPDTLPSWMPSEFIVTIMYEAACFYTKIQKFDLAAPLLLRSIDLLGGPNAKGETSICRSAVIMTHLANMSAAQGKWDATQRWIEHGLEKSRQFSKNMECAQSFVALKYDQGKLYEKKNKIDQASVSYRQAYKASQMIQYEEGEQMALNALRALNRTG</sequence>
<dbReference type="InterPro" id="IPR011990">
    <property type="entry name" value="TPR-like_helical_dom_sf"/>
</dbReference>
<gene>
    <name evidence="2" type="ORF">H4219_001449</name>
</gene>
<accession>A0A9W8DW14</accession>